<sequence>MVHEGDMQSRDPARINPPAPDFGVCVRPDDNLYGAIVGKIAILGKSPVLIQRALQHDFPYIVRAHVNYVLRERARVDSGR</sequence>
<feature type="region of interest" description="Disordered" evidence="1">
    <location>
        <begin position="1"/>
        <end position="21"/>
    </location>
</feature>
<gene>
    <name evidence="2" type="ORF">SAMN05421541_11667</name>
</gene>
<proteinExistence type="predicted"/>
<dbReference type="Proteomes" id="UP000199645">
    <property type="component" value="Unassembled WGS sequence"/>
</dbReference>
<evidence type="ECO:0000256" key="1">
    <source>
        <dbReference type="SAM" id="MobiDB-lite"/>
    </source>
</evidence>
<evidence type="ECO:0000313" key="2">
    <source>
        <dbReference type="EMBL" id="SFF64393.1"/>
    </source>
</evidence>
<organism evidence="2 3">
    <name type="scientific">Actinoplanes philippinensis</name>
    <dbReference type="NCBI Taxonomy" id="35752"/>
    <lineage>
        <taxon>Bacteria</taxon>
        <taxon>Bacillati</taxon>
        <taxon>Actinomycetota</taxon>
        <taxon>Actinomycetes</taxon>
        <taxon>Micromonosporales</taxon>
        <taxon>Micromonosporaceae</taxon>
        <taxon>Actinoplanes</taxon>
    </lineage>
</organism>
<name>A0A1I2KD54_9ACTN</name>
<accession>A0A1I2KD54</accession>
<evidence type="ECO:0000313" key="3">
    <source>
        <dbReference type="Proteomes" id="UP000199645"/>
    </source>
</evidence>
<reference evidence="2 3" key="1">
    <citation type="submission" date="2016-10" db="EMBL/GenBank/DDBJ databases">
        <authorList>
            <person name="de Groot N.N."/>
        </authorList>
    </citation>
    <scope>NUCLEOTIDE SEQUENCE [LARGE SCALE GENOMIC DNA]</scope>
    <source>
        <strain evidence="2 3">DSM 43019</strain>
    </source>
</reference>
<dbReference type="STRING" id="35752.SAMN05421541_11667"/>
<dbReference type="AlphaFoldDB" id="A0A1I2KD54"/>
<dbReference type="EMBL" id="FONV01000016">
    <property type="protein sequence ID" value="SFF64393.1"/>
    <property type="molecule type" value="Genomic_DNA"/>
</dbReference>
<feature type="compositionally biased region" description="Basic and acidic residues" evidence="1">
    <location>
        <begin position="1"/>
        <end position="13"/>
    </location>
</feature>
<protein>
    <submittedName>
        <fullName evidence="2">Uncharacterized protein</fullName>
    </submittedName>
</protein>
<keyword evidence="3" id="KW-1185">Reference proteome</keyword>
<dbReference type="RefSeq" id="WP_093620515.1">
    <property type="nucleotide sequence ID" value="NZ_BOMT01000086.1"/>
</dbReference>